<protein>
    <recommendedName>
        <fullName evidence="9">Oxidase</fullName>
    </recommendedName>
</protein>
<feature type="transmembrane region" description="Helical" evidence="7">
    <location>
        <begin position="36"/>
        <end position="56"/>
    </location>
</feature>
<dbReference type="EMBL" id="UOGL01000401">
    <property type="protein sequence ID" value="VAX40100.1"/>
    <property type="molecule type" value="Genomic_DNA"/>
</dbReference>
<feature type="transmembrane region" description="Helical" evidence="7">
    <location>
        <begin position="7"/>
        <end position="30"/>
    </location>
</feature>
<evidence type="ECO:0000256" key="4">
    <source>
        <dbReference type="ARBA" id="ARBA00022989"/>
    </source>
</evidence>
<dbReference type="GO" id="GO:0005886">
    <property type="term" value="C:plasma membrane"/>
    <property type="evidence" value="ECO:0007669"/>
    <property type="project" value="UniProtKB-SubCell"/>
</dbReference>
<keyword evidence="2" id="KW-1003">Cell membrane</keyword>
<keyword evidence="4 7" id="KW-1133">Transmembrane helix</keyword>
<reference evidence="8" key="1">
    <citation type="submission" date="2018-06" db="EMBL/GenBank/DDBJ databases">
        <authorList>
            <person name="Zhirakovskaya E."/>
        </authorList>
    </citation>
    <scope>NUCLEOTIDE SEQUENCE</scope>
</reference>
<dbReference type="Pfam" id="PF03626">
    <property type="entry name" value="COX4_pro"/>
    <property type="match status" value="1"/>
</dbReference>
<keyword evidence="3 7" id="KW-0812">Transmembrane</keyword>
<evidence type="ECO:0000256" key="5">
    <source>
        <dbReference type="ARBA" id="ARBA00023136"/>
    </source>
</evidence>
<organism evidence="8">
    <name type="scientific">hydrothermal vent metagenome</name>
    <dbReference type="NCBI Taxonomy" id="652676"/>
    <lineage>
        <taxon>unclassified sequences</taxon>
        <taxon>metagenomes</taxon>
        <taxon>ecological metagenomes</taxon>
    </lineage>
</organism>
<proteinExistence type="predicted"/>
<evidence type="ECO:0000313" key="8">
    <source>
        <dbReference type="EMBL" id="VAX40100.1"/>
    </source>
</evidence>
<accession>A0A3B1DXC2</accession>
<feature type="region of interest" description="Disordered" evidence="6">
    <location>
        <begin position="105"/>
        <end position="125"/>
    </location>
</feature>
<sequence length="125" mass="14188">MSDNHHYVNYLSIFIALCVCTALSVIFDIVDIKSKVVVAVLVLAVACAKALFVLIFFMHLKFEGRWKFILLAPTTILAIGLPLAMLPDIGMHYYTVVNPQQRLYDEKHPSQEEQSPQIIPEKHPH</sequence>
<evidence type="ECO:0000256" key="7">
    <source>
        <dbReference type="SAM" id="Phobius"/>
    </source>
</evidence>
<evidence type="ECO:0000256" key="6">
    <source>
        <dbReference type="SAM" id="MobiDB-lite"/>
    </source>
</evidence>
<evidence type="ECO:0008006" key="9">
    <source>
        <dbReference type="Google" id="ProtNLM"/>
    </source>
</evidence>
<keyword evidence="5 7" id="KW-0472">Membrane</keyword>
<dbReference type="AlphaFoldDB" id="A0A3B1DXC2"/>
<name>A0A3B1DXC2_9ZZZZ</name>
<evidence type="ECO:0000256" key="3">
    <source>
        <dbReference type="ARBA" id="ARBA00022692"/>
    </source>
</evidence>
<dbReference type="InterPro" id="IPR005171">
    <property type="entry name" value="Cyt_c_oxidase_su4_prok"/>
</dbReference>
<gene>
    <name evidence="8" type="ORF">MNBD_PLANCTO02-1703</name>
</gene>
<feature type="transmembrane region" description="Helical" evidence="7">
    <location>
        <begin position="68"/>
        <end position="86"/>
    </location>
</feature>
<evidence type="ECO:0000256" key="2">
    <source>
        <dbReference type="ARBA" id="ARBA00022475"/>
    </source>
</evidence>
<comment type="subcellular location">
    <subcellularLocation>
        <location evidence="1">Cell membrane</location>
        <topology evidence="1">Multi-pass membrane protein</topology>
    </subcellularLocation>
</comment>
<evidence type="ECO:0000256" key="1">
    <source>
        <dbReference type="ARBA" id="ARBA00004651"/>
    </source>
</evidence>